<organism evidence="3 4">
    <name type="scientific">Halorhodospira neutriphila</name>
    <dbReference type="NCBI Taxonomy" id="168379"/>
    <lineage>
        <taxon>Bacteria</taxon>
        <taxon>Pseudomonadati</taxon>
        <taxon>Pseudomonadota</taxon>
        <taxon>Gammaproteobacteria</taxon>
        <taxon>Chromatiales</taxon>
        <taxon>Ectothiorhodospiraceae</taxon>
        <taxon>Halorhodospira</taxon>
    </lineage>
</organism>
<keyword evidence="1" id="KW-0175">Coiled coil</keyword>
<dbReference type="SUPFAM" id="SSF51261">
    <property type="entry name" value="Duplicated hybrid motif"/>
    <property type="match status" value="1"/>
</dbReference>
<reference evidence="3 4" key="1">
    <citation type="journal article" date="2020" name="Microorganisms">
        <title>Osmotic Adaptation and Compatible Solute Biosynthesis of Phototrophic Bacteria as Revealed from Genome Analyses.</title>
        <authorList>
            <person name="Imhoff J.F."/>
            <person name="Rahn T."/>
            <person name="Kunzel S."/>
            <person name="Keller A."/>
            <person name="Neulinger S.C."/>
        </authorList>
    </citation>
    <scope>NUCLEOTIDE SEQUENCE [LARGE SCALE GENOMIC DNA]</scope>
    <source>
        <strain evidence="3 4">DSM 15116</strain>
    </source>
</reference>
<evidence type="ECO:0000256" key="1">
    <source>
        <dbReference type="SAM" id="Coils"/>
    </source>
</evidence>
<dbReference type="PANTHER" id="PTHR21666:SF270">
    <property type="entry name" value="MUREIN HYDROLASE ACTIVATOR ENVC"/>
    <property type="match status" value="1"/>
</dbReference>
<gene>
    <name evidence="3" type="ORF">CKO13_04025</name>
</gene>
<sequence>PAGAARRPAAAQRLLVYYDYLHEARGERIAAAAAELRRLAELRRRLRGELERLERLEAELAERREGLAERRAERRSRRQALERRIAERGEAAERLEEQVAEQEALLERLRGRLADIPEGIGAGRGLGEARGELPWPVQGPLEARFGDPRGGGLKRKGIIVAAEPGTDVQAVAAGRVVFSDWLRGLGLLVIIDHGDGYLTLYGHNQALYVEVGEWLEAGDLLGSVGSSGARGEPGLYFGVRHGGEPENPLAWLR</sequence>
<dbReference type="CDD" id="cd12797">
    <property type="entry name" value="M23_peptidase"/>
    <property type="match status" value="1"/>
</dbReference>
<dbReference type="PANTHER" id="PTHR21666">
    <property type="entry name" value="PEPTIDASE-RELATED"/>
    <property type="match status" value="1"/>
</dbReference>
<dbReference type="InterPro" id="IPR011055">
    <property type="entry name" value="Dup_hybrid_motif"/>
</dbReference>
<evidence type="ECO:0000313" key="3">
    <source>
        <dbReference type="EMBL" id="MBK1726204.1"/>
    </source>
</evidence>
<feature type="coiled-coil region" evidence="1">
    <location>
        <begin position="29"/>
        <end position="112"/>
    </location>
</feature>
<feature type="non-terminal residue" evidence="3">
    <location>
        <position position="1"/>
    </location>
</feature>
<protein>
    <recommendedName>
        <fullName evidence="2">M23ase beta-sheet core domain-containing protein</fullName>
    </recommendedName>
</protein>
<evidence type="ECO:0000313" key="4">
    <source>
        <dbReference type="Proteomes" id="UP000738126"/>
    </source>
</evidence>
<comment type="caution">
    <text evidence="3">The sequence shown here is derived from an EMBL/GenBank/DDBJ whole genome shotgun (WGS) entry which is preliminary data.</text>
</comment>
<dbReference type="EMBL" id="NRSH01000029">
    <property type="protein sequence ID" value="MBK1726204.1"/>
    <property type="molecule type" value="Genomic_DNA"/>
</dbReference>
<dbReference type="InterPro" id="IPR050570">
    <property type="entry name" value="Cell_wall_metabolism_enzyme"/>
</dbReference>
<name>A0ABS1E7E3_9GAMM</name>
<dbReference type="Proteomes" id="UP000738126">
    <property type="component" value="Unassembled WGS sequence"/>
</dbReference>
<accession>A0ABS1E7E3</accession>
<keyword evidence="4" id="KW-1185">Reference proteome</keyword>
<dbReference type="Pfam" id="PF01551">
    <property type="entry name" value="Peptidase_M23"/>
    <property type="match status" value="1"/>
</dbReference>
<evidence type="ECO:0000259" key="2">
    <source>
        <dbReference type="Pfam" id="PF01551"/>
    </source>
</evidence>
<dbReference type="Gene3D" id="2.70.70.10">
    <property type="entry name" value="Glucose Permease (Domain IIA)"/>
    <property type="match status" value="1"/>
</dbReference>
<feature type="domain" description="M23ase beta-sheet core" evidence="2">
    <location>
        <begin position="155"/>
        <end position="248"/>
    </location>
</feature>
<dbReference type="RefSeq" id="WP_200257065.1">
    <property type="nucleotide sequence ID" value="NZ_NRSH01000029.1"/>
</dbReference>
<proteinExistence type="predicted"/>
<dbReference type="InterPro" id="IPR016047">
    <property type="entry name" value="M23ase_b-sheet_dom"/>
</dbReference>